<feature type="compositionally biased region" description="Low complexity" evidence="1">
    <location>
        <begin position="1"/>
        <end position="65"/>
    </location>
</feature>
<sequence>MTGVSRSSDSASRSASSSRSVGSSQSSQSSRSVSSATSVGATAKTAARTATGHSSQSSFTASSTQPGRTAAGSMKNGARGADVASLQDKLRSAGFDPGRSDGVFGPRTERAVRDFQRSQGLQSDGIVGRRTSGALNGADRMEGGRPAAGGVNGTARLNNQPDGRGMTTGSITVNGNTYQFNSGSGRLFSTPEGTYRVTAHRNSRSENAFVRDGVGFSFRMEDARRPNSDAMYDPRAGRDRTALRIHPDGGARGTAGCIGVVGDAATMRQFRDDMNAELRRNGGSYTLRVQ</sequence>
<keyword evidence="4" id="KW-1185">Reference proteome</keyword>
<dbReference type="InterPro" id="IPR036366">
    <property type="entry name" value="PGBDSf"/>
</dbReference>
<dbReference type="Gene3D" id="1.10.101.10">
    <property type="entry name" value="PGBD-like superfamily/PGBD"/>
    <property type="match status" value="1"/>
</dbReference>
<feature type="region of interest" description="Disordered" evidence="1">
    <location>
        <begin position="126"/>
        <end position="165"/>
    </location>
</feature>
<evidence type="ECO:0000256" key="1">
    <source>
        <dbReference type="SAM" id="MobiDB-lite"/>
    </source>
</evidence>
<dbReference type="InterPro" id="IPR036365">
    <property type="entry name" value="PGBD-like_sf"/>
</dbReference>
<dbReference type="EMBL" id="FOAP01000013">
    <property type="protein sequence ID" value="SEM21875.1"/>
    <property type="molecule type" value="Genomic_DNA"/>
</dbReference>
<protein>
    <submittedName>
        <fullName evidence="3">Putative peptidoglycan binding domain-containing protein</fullName>
    </submittedName>
</protein>
<dbReference type="Proteomes" id="UP000182719">
    <property type="component" value="Unassembled WGS sequence"/>
</dbReference>
<dbReference type="AlphaFoldDB" id="A0A1H7WL71"/>
<feature type="region of interest" description="Disordered" evidence="1">
    <location>
        <begin position="1"/>
        <end position="85"/>
    </location>
</feature>
<feature type="domain" description="Peptidoglycan binding-like" evidence="2">
    <location>
        <begin position="79"/>
        <end position="135"/>
    </location>
</feature>
<dbReference type="InterPro" id="IPR002477">
    <property type="entry name" value="Peptidoglycan-bd-like"/>
</dbReference>
<gene>
    <name evidence="3" type="ORF">SAMN05444354_11354</name>
</gene>
<accession>A0A1H7WL71</accession>
<evidence type="ECO:0000313" key="3">
    <source>
        <dbReference type="EMBL" id="SEM21875.1"/>
    </source>
</evidence>
<dbReference type="Pfam" id="PF01471">
    <property type="entry name" value="PG_binding_1"/>
    <property type="match status" value="1"/>
</dbReference>
<evidence type="ECO:0000259" key="2">
    <source>
        <dbReference type="Pfam" id="PF01471"/>
    </source>
</evidence>
<organism evidence="3 4">
    <name type="scientific">Stigmatella aurantiaca</name>
    <dbReference type="NCBI Taxonomy" id="41"/>
    <lineage>
        <taxon>Bacteria</taxon>
        <taxon>Pseudomonadati</taxon>
        <taxon>Myxococcota</taxon>
        <taxon>Myxococcia</taxon>
        <taxon>Myxococcales</taxon>
        <taxon>Cystobacterineae</taxon>
        <taxon>Archangiaceae</taxon>
        <taxon>Stigmatella</taxon>
    </lineage>
</organism>
<proteinExistence type="predicted"/>
<evidence type="ECO:0000313" key="4">
    <source>
        <dbReference type="Proteomes" id="UP000182719"/>
    </source>
</evidence>
<reference evidence="4" key="1">
    <citation type="submission" date="2016-10" db="EMBL/GenBank/DDBJ databases">
        <authorList>
            <person name="Varghese N."/>
            <person name="Submissions S."/>
        </authorList>
    </citation>
    <scope>NUCLEOTIDE SEQUENCE [LARGE SCALE GENOMIC DNA]</scope>
    <source>
        <strain evidence="4">DSM 17044</strain>
    </source>
</reference>
<dbReference type="OrthoDB" id="9808544at2"/>
<name>A0A1H7WL71_STIAU</name>
<feature type="compositionally biased region" description="Polar residues" evidence="1">
    <location>
        <begin position="155"/>
        <end position="165"/>
    </location>
</feature>
<dbReference type="SUPFAM" id="SSF47090">
    <property type="entry name" value="PGBD-like"/>
    <property type="match status" value="1"/>
</dbReference>